<dbReference type="EMBL" id="JBEAFC010000015">
    <property type="protein sequence ID" value="KAL1531126.1"/>
    <property type="molecule type" value="Genomic_DNA"/>
</dbReference>
<organism evidence="1 2">
    <name type="scientific">Salvia divinorum</name>
    <name type="common">Maria pastora</name>
    <name type="synonym">Diviner's sage</name>
    <dbReference type="NCBI Taxonomy" id="28513"/>
    <lineage>
        <taxon>Eukaryota</taxon>
        <taxon>Viridiplantae</taxon>
        <taxon>Streptophyta</taxon>
        <taxon>Embryophyta</taxon>
        <taxon>Tracheophyta</taxon>
        <taxon>Spermatophyta</taxon>
        <taxon>Magnoliopsida</taxon>
        <taxon>eudicotyledons</taxon>
        <taxon>Gunneridae</taxon>
        <taxon>Pentapetalae</taxon>
        <taxon>asterids</taxon>
        <taxon>lamiids</taxon>
        <taxon>Lamiales</taxon>
        <taxon>Lamiaceae</taxon>
        <taxon>Nepetoideae</taxon>
        <taxon>Mentheae</taxon>
        <taxon>Salviinae</taxon>
        <taxon>Salvia</taxon>
        <taxon>Salvia subgen. Calosphace</taxon>
    </lineage>
</organism>
<keyword evidence="2" id="KW-1185">Reference proteome</keyword>
<evidence type="ECO:0000313" key="2">
    <source>
        <dbReference type="Proteomes" id="UP001567538"/>
    </source>
</evidence>
<reference evidence="1 2" key="1">
    <citation type="submission" date="2024-06" db="EMBL/GenBank/DDBJ databases">
        <title>A chromosome level genome sequence of Diviner's sage (Salvia divinorum).</title>
        <authorList>
            <person name="Ford S.A."/>
            <person name="Ro D.-K."/>
            <person name="Ness R.W."/>
            <person name="Phillips M.A."/>
        </authorList>
    </citation>
    <scope>NUCLEOTIDE SEQUENCE [LARGE SCALE GENOMIC DNA]</scope>
    <source>
        <strain evidence="1">SAF-2024a</strain>
        <tissue evidence="1">Leaf</tissue>
    </source>
</reference>
<dbReference type="Proteomes" id="UP001567538">
    <property type="component" value="Unassembled WGS sequence"/>
</dbReference>
<protein>
    <submittedName>
        <fullName evidence="1">Uncharacterized protein</fullName>
    </submittedName>
</protein>
<name>A0ABD1FGZ5_SALDI</name>
<evidence type="ECO:0000313" key="1">
    <source>
        <dbReference type="EMBL" id="KAL1531126.1"/>
    </source>
</evidence>
<gene>
    <name evidence="1" type="ORF">AAHA92_33842</name>
</gene>
<comment type="caution">
    <text evidence="1">The sequence shown here is derived from an EMBL/GenBank/DDBJ whole genome shotgun (WGS) entry which is preliminary data.</text>
</comment>
<accession>A0ABD1FGZ5</accession>
<proteinExistence type="predicted"/>
<dbReference type="AlphaFoldDB" id="A0ABD1FGZ5"/>
<sequence>MAAMNEEDPEIGSLNAHLNGEPSSAIVVSTGQAGIEVKKTCWPLCLISMEGVLTTPMNSSMNSVNYVAYKGGPLGQLRRIIDYVPFPSL</sequence>